<keyword evidence="2" id="KW-0732">Signal</keyword>
<dbReference type="AlphaFoldDB" id="A0A8D8G941"/>
<evidence type="ECO:0000256" key="1">
    <source>
        <dbReference type="SAM" id="MobiDB-lite"/>
    </source>
</evidence>
<accession>A0A8D8G941</accession>
<evidence type="ECO:0000256" key="2">
    <source>
        <dbReference type="SAM" id="SignalP"/>
    </source>
</evidence>
<organism evidence="3">
    <name type="scientific">Culex pipiens</name>
    <name type="common">House mosquito</name>
    <dbReference type="NCBI Taxonomy" id="7175"/>
    <lineage>
        <taxon>Eukaryota</taxon>
        <taxon>Metazoa</taxon>
        <taxon>Ecdysozoa</taxon>
        <taxon>Arthropoda</taxon>
        <taxon>Hexapoda</taxon>
        <taxon>Insecta</taxon>
        <taxon>Pterygota</taxon>
        <taxon>Neoptera</taxon>
        <taxon>Endopterygota</taxon>
        <taxon>Diptera</taxon>
        <taxon>Nematocera</taxon>
        <taxon>Culicoidea</taxon>
        <taxon>Culicidae</taxon>
        <taxon>Culicinae</taxon>
        <taxon>Culicini</taxon>
        <taxon>Culex</taxon>
        <taxon>Culex</taxon>
    </lineage>
</organism>
<feature type="signal peptide" evidence="2">
    <location>
        <begin position="1"/>
        <end position="26"/>
    </location>
</feature>
<reference evidence="3" key="1">
    <citation type="submission" date="2021-05" db="EMBL/GenBank/DDBJ databases">
        <authorList>
            <person name="Alioto T."/>
            <person name="Alioto T."/>
            <person name="Gomez Garrido J."/>
        </authorList>
    </citation>
    <scope>NUCLEOTIDE SEQUENCE</scope>
</reference>
<evidence type="ECO:0000313" key="3">
    <source>
        <dbReference type="EMBL" id="CAG6499376.1"/>
    </source>
</evidence>
<sequence>MLLSNPFVKVHALVAAIMAISPNVVCKGPTFGSPQVGAAAPGGGTPCASVLLLWRPEAVARAVPHRPAVDPQNRVPVDAGRPRTLRPRHRFPLSGPART</sequence>
<protein>
    <submittedName>
        <fullName evidence="3">(northern house mosquito) hypothetical protein</fullName>
    </submittedName>
</protein>
<feature type="chain" id="PRO_5034549581" evidence="2">
    <location>
        <begin position="27"/>
        <end position="99"/>
    </location>
</feature>
<name>A0A8D8G941_CULPI</name>
<dbReference type="EMBL" id="HBUE01137797">
    <property type="protein sequence ID" value="CAG6499376.1"/>
    <property type="molecule type" value="Transcribed_RNA"/>
</dbReference>
<feature type="region of interest" description="Disordered" evidence="1">
    <location>
        <begin position="65"/>
        <end position="99"/>
    </location>
</feature>
<proteinExistence type="predicted"/>